<dbReference type="STRING" id="556484.B7GDF3"/>
<keyword evidence="1" id="KW-0732">Signal</keyword>
<dbReference type="InterPro" id="IPR029063">
    <property type="entry name" value="SAM-dependent_MTases_sf"/>
</dbReference>
<dbReference type="PANTHER" id="PTHR14614:SF142">
    <property type="entry name" value="FAM86 N-TERMINAL DOMAIN-CONTAINING PROTEIN"/>
    <property type="match status" value="1"/>
</dbReference>
<dbReference type="InterPro" id="IPR019410">
    <property type="entry name" value="Methyltransf_16"/>
</dbReference>
<dbReference type="EMBL" id="CM000630">
    <property type="protein sequence ID" value="EEC43334.1"/>
    <property type="molecule type" value="Genomic_DNA"/>
</dbReference>
<keyword evidence="3" id="KW-1185">Reference proteome</keyword>
<dbReference type="OrthoDB" id="189234at2759"/>
<dbReference type="eggNOG" id="KOG2497">
    <property type="taxonomic scope" value="Eukaryota"/>
</dbReference>
<evidence type="ECO:0000313" key="3">
    <source>
        <dbReference type="Proteomes" id="UP000000759"/>
    </source>
</evidence>
<reference evidence="3" key="2">
    <citation type="submission" date="2008-08" db="EMBL/GenBank/DDBJ databases">
        <authorList>
            <consortium name="Diatom Consortium"/>
            <person name="Grigoriev I."/>
            <person name="Grimwood J."/>
            <person name="Kuo A."/>
            <person name="Otillar R.P."/>
            <person name="Salamov A."/>
            <person name="Detter J.C."/>
            <person name="Lindquist E."/>
            <person name="Shapiro H."/>
            <person name="Lucas S."/>
            <person name="Glavina del Rio T."/>
            <person name="Pitluck S."/>
            <person name="Rokhsar D."/>
            <person name="Bowler C."/>
        </authorList>
    </citation>
    <scope>GENOME REANNOTATION</scope>
    <source>
        <strain evidence="3">CCAP 1055/1</strain>
    </source>
</reference>
<name>B7GDF3_PHATC</name>
<feature type="signal peptide" evidence="1">
    <location>
        <begin position="1"/>
        <end position="18"/>
    </location>
</feature>
<sequence length="347" mass="39410">MNIVVFNVTFWLVTLTYPIRDHSQSQQLRGREELRKSTRNVIRRPHKTSLDFGSQSIVPPSLYCANFCNGIMRHLAEADWIERLDPPSHRFRIYQSMDDLSVYEPEYEPEEVVIANGKVRLQVLSVVPPPLEYMATLHADRQEISGRQVWTGSLALAHVLEQHEPAKRDLQAKRILELGSGTGILGMSVSKLFNPEIVVLTDGDPKAVELLEQNLDNPFNEIDLAKTRLETLVWGNVKPSFAKSCRAFGPHWLEAEKVQFDSILGGDVLYKNELPVLFFITVKCLLKPNGVLWLCHIPRSTVTQEVVVNAAKMAGFQWEVVDFNSKIQGCPVEDANRARVYRLKLNP</sequence>
<protein>
    <submittedName>
        <fullName evidence="2">Uncharacterized protein</fullName>
    </submittedName>
</protein>
<evidence type="ECO:0000313" key="2">
    <source>
        <dbReference type="EMBL" id="EEC43334.1"/>
    </source>
</evidence>
<proteinExistence type="predicted"/>
<dbReference type="Proteomes" id="UP000000759">
    <property type="component" value="Chromosome 28"/>
</dbReference>
<dbReference type="AlphaFoldDB" id="B7GDF3"/>
<evidence type="ECO:0000256" key="1">
    <source>
        <dbReference type="SAM" id="SignalP"/>
    </source>
</evidence>
<dbReference type="GeneID" id="7199097"/>
<feature type="chain" id="PRO_5002855782" evidence="1">
    <location>
        <begin position="19"/>
        <end position="347"/>
    </location>
</feature>
<dbReference type="InParanoid" id="B7GDF3"/>
<dbReference type="PANTHER" id="PTHR14614">
    <property type="entry name" value="HEPATOCELLULAR CARCINOMA-ASSOCIATED ANTIGEN"/>
    <property type="match status" value="1"/>
</dbReference>
<organism evidence="2 3">
    <name type="scientific">Phaeodactylum tricornutum (strain CCAP 1055/1)</name>
    <dbReference type="NCBI Taxonomy" id="556484"/>
    <lineage>
        <taxon>Eukaryota</taxon>
        <taxon>Sar</taxon>
        <taxon>Stramenopiles</taxon>
        <taxon>Ochrophyta</taxon>
        <taxon>Bacillariophyta</taxon>
        <taxon>Bacillariophyceae</taxon>
        <taxon>Bacillariophycidae</taxon>
        <taxon>Naviculales</taxon>
        <taxon>Phaeodactylaceae</taxon>
        <taxon>Phaeodactylum</taxon>
    </lineage>
</organism>
<dbReference type="Gene3D" id="3.40.50.150">
    <property type="entry name" value="Vaccinia Virus protein VP39"/>
    <property type="match status" value="1"/>
</dbReference>
<reference evidence="2 3" key="1">
    <citation type="journal article" date="2008" name="Nature">
        <title>The Phaeodactylum genome reveals the evolutionary history of diatom genomes.</title>
        <authorList>
            <person name="Bowler C."/>
            <person name="Allen A.E."/>
            <person name="Badger J.H."/>
            <person name="Grimwood J."/>
            <person name="Jabbari K."/>
            <person name="Kuo A."/>
            <person name="Maheswari U."/>
            <person name="Martens C."/>
            <person name="Maumus F."/>
            <person name="Otillar R.P."/>
            <person name="Rayko E."/>
            <person name="Salamov A."/>
            <person name="Vandepoele K."/>
            <person name="Beszteri B."/>
            <person name="Gruber A."/>
            <person name="Heijde M."/>
            <person name="Katinka M."/>
            <person name="Mock T."/>
            <person name="Valentin K."/>
            <person name="Verret F."/>
            <person name="Berges J.A."/>
            <person name="Brownlee C."/>
            <person name="Cadoret J.P."/>
            <person name="Chiovitti A."/>
            <person name="Choi C.J."/>
            <person name="Coesel S."/>
            <person name="De Martino A."/>
            <person name="Detter J.C."/>
            <person name="Durkin C."/>
            <person name="Falciatore A."/>
            <person name="Fournet J."/>
            <person name="Haruta M."/>
            <person name="Huysman M.J."/>
            <person name="Jenkins B.D."/>
            <person name="Jiroutova K."/>
            <person name="Jorgensen R.E."/>
            <person name="Joubert Y."/>
            <person name="Kaplan A."/>
            <person name="Kroger N."/>
            <person name="Kroth P.G."/>
            <person name="La Roche J."/>
            <person name="Lindquist E."/>
            <person name="Lommer M."/>
            <person name="Martin-Jezequel V."/>
            <person name="Lopez P.J."/>
            <person name="Lucas S."/>
            <person name="Mangogna M."/>
            <person name="McGinnis K."/>
            <person name="Medlin L.K."/>
            <person name="Montsant A."/>
            <person name="Oudot-Le Secq M.P."/>
            <person name="Napoli C."/>
            <person name="Obornik M."/>
            <person name="Parker M.S."/>
            <person name="Petit J.L."/>
            <person name="Porcel B.M."/>
            <person name="Poulsen N."/>
            <person name="Robison M."/>
            <person name="Rychlewski L."/>
            <person name="Rynearson T.A."/>
            <person name="Schmutz J."/>
            <person name="Shapiro H."/>
            <person name="Siaut M."/>
            <person name="Stanley M."/>
            <person name="Sussman M.R."/>
            <person name="Taylor A.R."/>
            <person name="Vardi A."/>
            <person name="von Dassow P."/>
            <person name="Vyverman W."/>
            <person name="Willis A."/>
            <person name="Wyrwicz L.S."/>
            <person name="Rokhsar D.S."/>
            <person name="Weissenbach J."/>
            <person name="Armbrust E.V."/>
            <person name="Green B.R."/>
            <person name="Van de Peer Y."/>
            <person name="Grigoriev I.V."/>
        </authorList>
    </citation>
    <scope>NUCLEOTIDE SEQUENCE [LARGE SCALE GENOMIC DNA]</scope>
    <source>
        <strain evidence="2 3">CCAP 1055/1</strain>
    </source>
</reference>
<dbReference type="HOGENOM" id="CLU_800411_0_0_1"/>
<dbReference type="Pfam" id="PF10294">
    <property type="entry name" value="Methyltransf_16"/>
    <property type="match status" value="1"/>
</dbReference>
<dbReference type="CDD" id="cd02440">
    <property type="entry name" value="AdoMet_MTases"/>
    <property type="match status" value="1"/>
</dbReference>
<dbReference type="KEGG" id="pti:PHATRDRAFT_41150"/>
<dbReference type="SUPFAM" id="SSF53335">
    <property type="entry name" value="S-adenosyl-L-methionine-dependent methyltransferases"/>
    <property type="match status" value="1"/>
</dbReference>
<gene>
    <name evidence="2" type="ORF">PHATRDRAFT_41150</name>
</gene>
<accession>B7GDF3</accession>
<dbReference type="RefSeq" id="XP_002185202.1">
    <property type="nucleotide sequence ID" value="XM_002185166.1"/>
</dbReference>
<dbReference type="PaxDb" id="2850-Phatr41150"/>